<evidence type="ECO:0000313" key="3">
    <source>
        <dbReference type="EMBL" id="AJD41702.1"/>
    </source>
</evidence>
<organism evidence="3 4">
    <name type="scientific">Rhizobium gallicum bv. gallicum R602sp</name>
    <dbReference type="NCBI Taxonomy" id="1041138"/>
    <lineage>
        <taxon>Bacteria</taxon>
        <taxon>Pseudomonadati</taxon>
        <taxon>Pseudomonadota</taxon>
        <taxon>Alphaproteobacteria</taxon>
        <taxon>Hyphomicrobiales</taxon>
        <taxon>Rhizobiaceae</taxon>
        <taxon>Rhizobium/Agrobacterium group</taxon>
        <taxon>Rhizobium</taxon>
    </lineage>
</organism>
<reference evidence="3 4" key="1">
    <citation type="submission" date="2013-11" db="EMBL/GenBank/DDBJ databases">
        <title>Complete genome sequence of Rhizobium gallicum bv. gallicum R602.</title>
        <authorList>
            <person name="Bustos P."/>
            <person name="Santamaria R.I."/>
            <person name="Lozano L."/>
            <person name="Acosta J.L."/>
            <person name="Ormeno-Orrillo E."/>
            <person name="Rogel M.A."/>
            <person name="Romero D."/>
            <person name="Cevallos M.A."/>
            <person name="Martinez-Romero E."/>
            <person name="Gonzalez V."/>
        </authorList>
    </citation>
    <scope>NUCLEOTIDE SEQUENCE [LARGE SCALE GENOMIC DNA]</scope>
    <source>
        <strain evidence="3 4">R602</strain>
    </source>
</reference>
<feature type="region of interest" description="Disordered" evidence="1">
    <location>
        <begin position="92"/>
        <end position="133"/>
    </location>
</feature>
<gene>
    <name evidence="3" type="ORF">RGR602_CH02376</name>
</gene>
<dbReference type="KEGG" id="rga:RGR602_CH02376"/>
<feature type="compositionally biased region" description="Basic and acidic residues" evidence="1">
    <location>
        <begin position="99"/>
        <end position="111"/>
    </location>
</feature>
<keyword evidence="2" id="KW-0812">Transmembrane</keyword>
<feature type="transmembrane region" description="Helical" evidence="2">
    <location>
        <begin position="12"/>
        <end position="30"/>
    </location>
</feature>
<evidence type="ECO:0000313" key="4">
    <source>
        <dbReference type="Proteomes" id="UP000031368"/>
    </source>
</evidence>
<keyword evidence="4" id="KW-1185">Reference proteome</keyword>
<keyword evidence="2" id="KW-1133">Transmembrane helix</keyword>
<dbReference type="EMBL" id="CP006877">
    <property type="protein sequence ID" value="AJD41702.1"/>
    <property type="molecule type" value="Genomic_DNA"/>
</dbReference>
<dbReference type="Proteomes" id="UP000031368">
    <property type="component" value="Chromosome"/>
</dbReference>
<dbReference type="HOGENOM" id="CLU_1045355_0_0_5"/>
<evidence type="ECO:0000256" key="2">
    <source>
        <dbReference type="SAM" id="Phobius"/>
    </source>
</evidence>
<protein>
    <submittedName>
        <fullName evidence="3">Uncharacterized protein</fullName>
    </submittedName>
</protein>
<name>A0A0B4X5B7_9HYPH</name>
<evidence type="ECO:0000256" key="1">
    <source>
        <dbReference type="SAM" id="MobiDB-lite"/>
    </source>
</evidence>
<dbReference type="RefSeq" id="WP_170250998.1">
    <property type="nucleotide sequence ID" value="NZ_CP006877.1"/>
</dbReference>
<accession>A0A0B4X5B7</accession>
<dbReference type="GO" id="GO:0015066">
    <property type="term" value="F:alpha-amylase inhibitor activity"/>
    <property type="evidence" value="ECO:0007669"/>
    <property type="project" value="InterPro"/>
</dbReference>
<sequence>MNGKIISSFKTCLNYTIMFFASITSFVIVMPQTTFAGVYYSSDPAVAREERAQYEYFKTQCPDDRENDLYGERYYRCVEDLFDRWQSSRKSKNVARPAPKKERSVRKKEGYIGKSQDAGNLTDPANVEPDPDWARDTRKRILDGKGEKEVAVNHNPNRLAPYGASSCAEIKPAANRGTIDWDWVTVRNKCSYPLKVLTCYYDKGEDARCATHNKNATWGLSGTINPGGMVTSVATSKQWPWFVKVIVCDMRDGNNLLCVPPERLTK</sequence>
<dbReference type="Gene3D" id="2.60.40.20">
    <property type="entry name" value="Alpha-amylase inhibitor"/>
    <property type="match status" value="1"/>
</dbReference>
<dbReference type="AlphaFoldDB" id="A0A0B4X5B7"/>
<keyword evidence="2" id="KW-0472">Membrane</keyword>
<proteinExistence type="predicted"/>
<dbReference type="InterPro" id="IPR036379">
    <property type="entry name" value="A-amylase_inhib_sf"/>
</dbReference>